<dbReference type="InterPro" id="IPR037523">
    <property type="entry name" value="VOC_core"/>
</dbReference>
<dbReference type="InterPro" id="IPR029068">
    <property type="entry name" value="Glyas_Bleomycin-R_OHBP_Dase"/>
</dbReference>
<dbReference type="Proteomes" id="UP000535543">
    <property type="component" value="Unassembled WGS sequence"/>
</dbReference>
<sequence>MPNPVVHFEVIGKDPARLRQYFGELFGWEFDVPSPVAQEVSDPDSYGFLDLVATEDGTGIRGGVGGGSSYEPHAVFYVGVDDVEAALQKAEELGGTRVMGPARSPSGLVVGHFTDPEGTLLGVAGVR</sequence>
<evidence type="ECO:0000259" key="1">
    <source>
        <dbReference type="PROSITE" id="PS51819"/>
    </source>
</evidence>
<reference evidence="2 3" key="2">
    <citation type="submission" date="2020-06" db="EMBL/GenBank/DDBJ databases">
        <title>Antribacter stalactiti gen. nov., sp. nov., a new member of the family Nacardiaceae isolated from a cave.</title>
        <authorList>
            <person name="Kim I.S."/>
        </authorList>
    </citation>
    <scope>NUCLEOTIDE SEQUENCE [LARGE SCALE GENOMIC DNA]</scope>
    <source>
        <strain evidence="2 3">YC2-7</strain>
    </source>
</reference>
<reference evidence="2 3" key="1">
    <citation type="submission" date="2019-05" db="EMBL/GenBank/DDBJ databases">
        <authorList>
            <person name="Lee S.D."/>
        </authorList>
    </citation>
    <scope>NUCLEOTIDE SEQUENCE [LARGE SCALE GENOMIC DNA]</scope>
    <source>
        <strain evidence="2 3">YC2-7</strain>
    </source>
</reference>
<protein>
    <submittedName>
        <fullName evidence="2">Glyoxalase</fullName>
    </submittedName>
</protein>
<dbReference type="RefSeq" id="WP_169584882.1">
    <property type="nucleotide sequence ID" value="NZ_VCQU01000001.1"/>
</dbReference>
<comment type="caution">
    <text evidence="2">The sequence shown here is derived from an EMBL/GenBank/DDBJ whole genome shotgun (WGS) entry which is preliminary data.</text>
</comment>
<evidence type="ECO:0000313" key="2">
    <source>
        <dbReference type="EMBL" id="NMN94200.1"/>
    </source>
</evidence>
<dbReference type="AlphaFoldDB" id="A0A848KDG4"/>
<gene>
    <name evidence="2" type="ORF">FGL95_04005</name>
</gene>
<dbReference type="EMBL" id="VCQU01000001">
    <property type="protein sequence ID" value="NMN94200.1"/>
    <property type="molecule type" value="Genomic_DNA"/>
</dbReference>
<dbReference type="PROSITE" id="PS51819">
    <property type="entry name" value="VOC"/>
    <property type="match status" value="1"/>
</dbReference>
<dbReference type="SUPFAM" id="SSF54593">
    <property type="entry name" value="Glyoxalase/Bleomycin resistance protein/Dihydroxybiphenyl dioxygenase"/>
    <property type="match status" value="1"/>
</dbReference>
<dbReference type="Gene3D" id="3.10.180.10">
    <property type="entry name" value="2,3-Dihydroxybiphenyl 1,2-Dioxygenase, domain 1"/>
    <property type="match status" value="1"/>
</dbReference>
<dbReference type="InterPro" id="IPR004360">
    <property type="entry name" value="Glyas_Fos-R_dOase_dom"/>
</dbReference>
<proteinExistence type="predicted"/>
<organism evidence="2 3">
    <name type="scientific">Antrihabitans stalactiti</name>
    <dbReference type="NCBI Taxonomy" id="2584121"/>
    <lineage>
        <taxon>Bacteria</taxon>
        <taxon>Bacillati</taxon>
        <taxon>Actinomycetota</taxon>
        <taxon>Actinomycetes</taxon>
        <taxon>Mycobacteriales</taxon>
        <taxon>Nocardiaceae</taxon>
        <taxon>Antrihabitans</taxon>
    </lineage>
</organism>
<feature type="domain" description="VOC" evidence="1">
    <location>
        <begin position="4"/>
        <end position="126"/>
    </location>
</feature>
<keyword evidence="3" id="KW-1185">Reference proteome</keyword>
<dbReference type="Pfam" id="PF00903">
    <property type="entry name" value="Glyoxalase"/>
    <property type="match status" value="1"/>
</dbReference>
<name>A0A848KDG4_9NOCA</name>
<accession>A0A848KDG4</accession>
<evidence type="ECO:0000313" key="3">
    <source>
        <dbReference type="Proteomes" id="UP000535543"/>
    </source>
</evidence>